<reference evidence="1 2" key="1">
    <citation type="submission" date="2019-02" db="EMBL/GenBank/DDBJ databases">
        <title>Prokaryotic population dynamics and viral predation in marine succession experiment using metagenomics: the confinement effect.</title>
        <authorList>
            <person name="Haro-Moreno J.M."/>
            <person name="Rodriguez-Valera F."/>
            <person name="Lopez-Perez M."/>
        </authorList>
    </citation>
    <scope>NUCLEOTIDE SEQUENCE [LARGE SCALE GENOMIC DNA]</scope>
    <source>
        <strain evidence="1">MED-G157</strain>
    </source>
</reference>
<evidence type="ECO:0008006" key="3">
    <source>
        <dbReference type="Google" id="ProtNLM"/>
    </source>
</evidence>
<gene>
    <name evidence="1" type="ORF">EVA68_00820</name>
</gene>
<dbReference type="InterPro" id="IPR027056">
    <property type="entry name" value="Gluconate_2DH_su3"/>
</dbReference>
<evidence type="ECO:0000313" key="1">
    <source>
        <dbReference type="EMBL" id="RZO77799.1"/>
    </source>
</evidence>
<protein>
    <recommendedName>
        <fullName evidence="3">Gluconate 2-dehydrogenase subunit 3 family protein</fullName>
    </recommendedName>
</protein>
<evidence type="ECO:0000313" key="2">
    <source>
        <dbReference type="Proteomes" id="UP000316199"/>
    </source>
</evidence>
<dbReference type="Pfam" id="PF13618">
    <property type="entry name" value="Gluconate_2-dh3"/>
    <property type="match status" value="1"/>
</dbReference>
<name>A0A520S5X7_9GAMM</name>
<accession>A0A520S5X7</accession>
<dbReference type="Proteomes" id="UP000316199">
    <property type="component" value="Unassembled WGS sequence"/>
</dbReference>
<comment type="caution">
    <text evidence="1">The sequence shown here is derived from an EMBL/GenBank/DDBJ whole genome shotgun (WGS) entry which is preliminary data.</text>
</comment>
<sequence>MNQLIGSTSPFSEENRNTLRKIAALLIPKSEEFKVPGADDDAVFTHFIKLASGQTNSINKYLEDLNQICRNDHGDSFLKLQNDEQISLLNNSESLLELLLSYVSLAYYQDPRILSTLSLKSSPPFPGGYNVEQGDWSLLDPVKKRDPFYRKV</sequence>
<dbReference type="AlphaFoldDB" id="A0A520S5X7"/>
<proteinExistence type="predicted"/>
<dbReference type="EMBL" id="SHAG01000001">
    <property type="protein sequence ID" value="RZO77799.1"/>
    <property type="molecule type" value="Genomic_DNA"/>
</dbReference>
<organism evidence="1 2">
    <name type="scientific">OM182 bacterium</name>
    <dbReference type="NCBI Taxonomy" id="2510334"/>
    <lineage>
        <taxon>Bacteria</taxon>
        <taxon>Pseudomonadati</taxon>
        <taxon>Pseudomonadota</taxon>
        <taxon>Gammaproteobacteria</taxon>
        <taxon>OMG group</taxon>
        <taxon>OM182 clade</taxon>
    </lineage>
</organism>